<evidence type="ECO:0000256" key="1">
    <source>
        <dbReference type="SAM" id="Phobius"/>
    </source>
</evidence>
<gene>
    <name evidence="2" type="ORF">HY834_05560</name>
</gene>
<feature type="transmembrane region" description="Helical" evidence="1">
    <location>
        <begin position="103"/>
        <end position="125"/>
    </location>
</feature>
<evidence type="ECO:0000313" key="3">
    <source>
        <dbReference type="Proteomes" id="UP000782610"/>
    </source>
</evidence>
<organism evidence="2 3">
    <name type="scientific">Devosia nanyangense</name>
    <dbReference type="NCBI Taxonomy" id="1228055"/>
    <lineage>
        <taxon>Bacteria</taxon>
        <taxon>Pseudomonadati</taxon>
        <taxon>Pseudomonadota</taxon>
        <taxon>Alphaproteobacteria</taxon>
        <taxon>Hyphomicrobiales</taxon>
        <taxon>Devosiaceae</taxon>
        <taxon>Devosia</taxon>
    </lineage>
</organism>
<dbReference type="EMBL" id="JACRAF010000017">
    <property type="protein sequence ID" value="MBI4921195.1"/>
    <property type="molecule type" value="Genomic_DNA"/>
</dbReference>
<protein>
    <submittedName>
        <fullName evidence="2">Uncharacterized protein</fullName>
    </submittedName>
</protein>
<keyword evidence="1" id="KW-1133">Transmembrane helix</keyword>
<sequence>MSATDEMNAATAADAPLSDIMLAMDVADTLRHNPELAALAGEARERQLVDRLRALYRGQGIDVSEMAVKDGLAALGESRFAYAPPKAGLAVALARLYVVRRKWLPATTAVVLMLIVFLSGYFLAWRPYRDAQIEQARIELAQTMPAEMDALYQTIFEETKIQQAANDAAAIRDRGKAAAAAGEREAATAAIADLTRIRDTLRQDYRLQIAGGRGVKWGFWTFPRVNSEATNYYLVVEALDPNGTPLSLPIRSEETGQVETVQRWGERVPEGVYRAVEADANDDGVIQHSLVGIKQFGFLDIDYVVQILGGEVTRW</sequence>
<dbReference type="Pfam" id="PF19911">
    <property type="entry name" value="DUF6384"/>
    <property type="match status" value="1"/>
</dbReference>
<reference evidence="2" key="1">
    <citation type="submission" date="2020-07" db="EMBL/GenBank/DDBJ databases">
        <title>Huge and variable diversity of episymbiotic CPR bacteria and DPANN archaea in groundwater ecosystems.</title>
        <authorList>
            <person name="He C.Y."/>
            <person name="Keren R."/>
            <person name="Whittaker M."/>
            <person name="Farag I.F."/>
            <person name="Doudna J."/>
            <person name="Cate J.H.D."/>
            <person name="Banfield J.F."/>
        </authorList>
    </citation>
    <scope>NUCLEOTIDE SEQUENCE</scope>
    <source>
        <strain evidence="2">NC_groundwater_1586_Pr3_B-0.1um_66_15</strain>
    </source>
</reference>
<keyword evidence="1" id="KW-0472">Membrane</keyword>
<name>A0A933L193_9HYPH</name>
<keyword evidence="1" id="KW-0812">Transmembrane</keyword>
<dbReference type="Proteomes" id="UP000782610">
    <property type="component" value="Unassembled WGS sequence"/>
</dbReference>
<accession>A0A933L193</accession>
<dbReference type="InterPro" id="IPR045964">
    <property type="entry name" value="DUF6384"/>
</dbReference>
<proteinExistence type="predicted"/>
<comment type="caution">
    <text evidence="2">The sequence shown here is derived from an EMBL/GenBank/DDBJ whole genome shotgun (WGS) entry which is preliminary data.</text>
</comment>
<evidence type="ECO:0000313" key="2">
    <source>
        <dbReference type="EMBL" id="MBI4921195.1"/>
    </source>
</evidence>
<dbReference type="AlphaFoldDB" id="A0A933L193"/>